<feature type="domain" description="DUF8039" evidence="2">
    <location>
        <begin position="196"/>
        <end position="274"/>
    </location>
</feature>
<dbReference type="Proteomes" id="UP000593564">
    <property type="component" value="Unassembled WGS sequence"/>
</dbReference>
<sequence>MDNRSDGPIRISNVGSNTQQIESPNANGVADSSQEPKKKTRGPSKLKMHDKGKQKCDEIDFNERNQQIGQESVHLSTLERILAREMVPINIDYWSEVLDEIKNKLWACVKLRYKIHDIHKTHVMQKFTKLWNNYKSELSRKIQNHDSSPNCRTNLSSPKGVRDKVESIGDENSEGNEDIWLHDANETRNGGSLDNAKCKLLNWDGTKVVVVEGTIASTDSKALVHHVPLGPSCWKVWVNHVIVNVPLFRPNREMFVLEDAIGSTIAWPTHFISFDFE</sequence>
<dbReference type="InterPro" id="IPR058352">
    <property type="entry name" value="DUF8039"/>
</dbReference>
<evidence type="ECO:0000313" key="4">
    <source>
        <dbReference type="Proteomes" id="UP000593564"/>
    </source>
</evidence>
<proteinExistence type="predicted"/>
<dbReference type="PANTHER" id="PTHR33018:SF34">
    <property type="entry name" value="OS02G0472350 PROTEIN"/>
    <property type="match status" value="1"/>
</dbReference>
<evidence type="ECO:0000256" key="1">
    <source>
        <dbReference type="SAM" id="MobiDB-lite"/>
    </source>
</evidence>
<keyword evidence="4" id="KW-1185">Reference proteome</keyword>
<evidence type="ECO:0000259" key="2">
    <source>
        <dbReference type="Pfam" id="PF26133"/>
    </source>
</evidence>
<dbReference type="PANTHER" id="PTHR33018">
    <property type="entry name" value="OS10G0338966 PROTEIN-RELATED"/>
    <property type="match status" value="1"/>
</dbReference>
<accession>A0A7J7FWN4</accession>
<feature type="compositionally biased region" description="Polar residues" evidence="1">
    <location>
        <begin position="13"/>
        <end position="33"/>
    </location>
</feature>
<dbReference type="AlphaFoldDB" id="A0A7J7FWN4"/>
<gene>
    <name evidence="3" type="ORF">HYC85_028933</name>
</gene>
<protein>
    <recommendedName>
        <fullName evidence="2">DUF8039 domain-containing protein</fullName>
    </recommendedName>
</protein>
<feature type="region of interest" description="Disordered" evidence="1">
    <location>
        <begin position="142"/>
        <end position="179"/>
    </location>
</feature>
<reference evidence="4" key="1">
    <citation type="journal article" date="2020" name="Nat. Commun.">
        <title>Genome assembly of wild tea tree DASZ reveals pedigree and selection history of tea varieties.</title>
        <authorList>
            <person name="Zhang W."/>
            <person name="Zhang Y."/>
            <person name="Qiu H."/>
            <person name="Guo Y."/>
            <person name="Wan H."/>
            <person name="Zhang X."/>
            <person name="Scossa F."/>
            <person name="Alseekh S."/>
            <person name="Zhang Q."/>
            <person name="Wang P."/>
            <person name="Xu L."/>
            <person name="Schmidt M.H."/>
            <person name="Jia X."/>
            <person name="Li D."/>
            <person name="Zhu A."/>
            <person name="Guo F."/>
            <person name="Chen W."/>
            <person name="Ni D."/>
            <person name="Usadel B."/>
            <person name="Fernie A.R."/>
            <person name="Wen W."/>
        </authorList>
    </citation>
    <scope>NUCLEOTIDE SEQUENCE [LARGE SCALE GENOMIC DNA]</scope>
    <source>
        <strain evidence="4">cv. G240</strain>
    </source>
</reference>
<feature type="region of interest" description="Disordered" evidence="1">
    <location>
        <begin position="1"/>
        <end position="54"/>
    </location>
</feature>
<feature type="compositionally biased region" description="Acidic residues" evidence="1">
    <location>
        <begin position="168"/>
        <end position="177"/>
    </location>
</feature>
<feature type="compositionally biased region" description="Polar residues" evidence="1">
    <location>
        <begin position="145"/>
        <end position="157"/>
    </location>
</feature>
<evidence type="ECO:0000313" key="3">
    <source>
        <dbReference type="EMBL" id="KAF5932762.1"/>
    </source>
</evidence>
<dbReference type="Pfam" id="PF26133">
    <property type="entry name" value="DUF8039"/>
    <property type="match status" value="1"/>
</dbReference>
<dbReference type="EMBL" id="JACBKZ010000014">
    <property type="protein sequence ID" value="KAF5932762.1"/>
    <property type="molecule type" value="Genomic_DNA"/>
</dbReference>
<comment type="caution">
    <text evidence="3">The sequence shown here is derived from an EMBL/GenBank/DDBJ whole genome shotgun (WGS) entry which is preliminary data.</text>
</comment>
<name>A0A7J7FWN4_CAMSI</name>
<reference evidence="3 4" key="2">
    <citation type="submission" date="2020-07" db="EMBL/GenBank/DDBJ databases">
        <title>Genome assembly of wild tea tree DASZ reveals pedigree and selection history of tea varieties.</title>
        <authorList>
            <person name="Zhang W."/>
        </authorList>
    </citation>
    <scope>NUCLEOTIDE SEQUENCE [LARGE SCALE GENOMIC DNA]</scope>
    <source>
        <strain evidence="4">cv. G240</strain>
        <tissue evidence="3">Leaf</tissue>
    </source>
</reference>
<organism evidence="3 4">
    <name type="scientific">Camellia sinensis</name>
    <name type="common">Tea plant</name>
    <name type="synonym">Thea sinensis</name>
    <dbReference type="NCBI Taxonomy" id="4442"/>
    <lineage>
        <taxon>Eukaryota</taxon>
        <taxon>Viridiplantae</taxon>
        <taxon>Streptophyta</taxon>
        <taxon>Embryophyta</taxon>
        <taxon>Tracheophyta</taxon>
        <taxon>Spermatophyta</taxon>
        <taxon>Magnoliopsida</taxon>
        <taxon>eudicotyledons</taxon>
        <taxon>Gunneridae</taxon>
        <taxon>Pentapetalae</taxon>
        <taxon>asterids</taxon>
        <taxon>Ericales</taxon>
        <taxon>Theaceae</taxon>
        <taxon>Camellia</taxon>
    </lineage>
</organism>